<gene>
    <name evidence="2" type="ORF">B0H16DRAFT_104770</name>
</gene>
<dbReference type="AlphaFoldDB" id="A0AAD7I8M6"/>
<protein>
    <submittedName>
        <fullName evidence="2">Uncharacterized protein</fullName>
    </submittedName>
</protein>
<proteinExistence type="predicted"/>
<comment type="caution">
    <text evidence="2">The sequence shown here is derived from an EMBL/GenBank/DDBJ whole genome shotgun (WGS) entry which is preliminary data.</text>
</comment>
<evidence type="ECO:0000256" key="1">
    <source>
        <dbReference type="SAM" id="MobiDB-lite"/>
    </source>
</evidence>
<keyword evidence="3" id="KW-1185">Reference proteome</keyword>
<evidence type="ECO:0000313" key="3">
    <source>
        <dbReference type="Proteomes" id="UP001215598"/>
    </source>
</evidence>
<accession>A0AAD7I8M6</accession>
<dbReference type="Proteomes" id="UP001215598">
    <property type="component" value="Unassembled WGS sequence"/>
</dbReference>
<name>A0AAD7I8M6_9AGAR</name>
<evidence type="ECO:0000313" key="2">
    <source>
        <dbReference type="EMBL" id="KAJ7737540.1"/>
    </source>
</evidence>
<dbReference type="EMBL" id="JARKIB010000116">
    <property type="protein sequence ID" value="KAJ7737540.1"/>
    <property type="molecule type" value="Genomic_DNA"/>
</dbReference>
<organism evidence="2 3">
    <name type="scientific">Mycena metata</name>
    <dbReference type="NCBI Taxonomy" id="1033252"/>
    <lineage>
        <taxon>Eukaryota</taxon>
        <taxon>Fungi</taxon>
        <taxon>Dikarya</taxon>
        <taxon>Basidiomycota</taxon>
        <taxon>Agaricomycotina</taxon>
        <taxon>Agaricomycetes</taxon>
        <taxon>Agaricomycetidae</taxon>
        <taxon>Agaricales</taxon>
        <taxon>Marasmiineae</taxon>
        <taxon>Mycenaceae</taxon>
        <taxon>Mycena</taxon>
    </lineage>
</organism>
<reference evidence="2" key="1">
    <citation type="submission" date="2023-03" db="EMBL/GenBank/DDBJ databases">
        <title>Massive genome expansion in bonnet fungi (Mycena s.s.) driven by repeated elements and novel gene families across ecological guilds.</title>
        <authorList>
            <consortium name="Lawrence Berkeley National Laboratory"/>
            <person name="Harder C.B."/>
            <person name="Miyauchi S."/>
            <person name="Viragh M."/>
            <person name="Kuo A."/>
            <person name="Thoen E."/>
            <person name="Andreopoulos B."/>
            <person name="Lu D."/>
            <person name="Skrede I."/>
            <person name="Drula E."/>
            <person name="Henrissat B."/>
            <person name="Morin E."/>
            <person name="Kohler A."/>
            <person name="Barry K."/>
            <person name="LaButti K."/>
            <person name="Morin E."/>
            <person name="Salamov A."/>
            <person name="Lipzen A."/>
            <person name="Mereny Z."/>
            <person name="Hegedus B."/>
            <person name="Baldrian P."/>
            <person name="Stursova M."/>
            <person name="Weitz H."/>
            <person name="Taylor A."/>
            <person name="Grigoriev I.V."/>
            <person name="Nagy L.G."/>
            <person name="Martin F."/>
            <person name="Kauserud H."/>
        </authorList>
    </citation>
    <scope>NUCLEOTIDE SEQUENCE</scope>
    <source>
        <strain evidence="2">CBHHK182m</strain>
    </source>
</reference>
<feature type="region of interest" description="Disordered" evidence="1">
    <location>
        <begin position="51"/>
        <end position="78"/>
    </location>
</feature>
<feature type="compositionally biased region" description="Basic and acidic residues" evidence="1">
    <location>
        <begin position="63"/>
        <end position="78"/>
    </location>
</feature>
<sequence length="159" mass="18053">MIPHLDPKLRELTLSLFHEMTFQAVRGILVTHELNHEPGQHVGMLAAYGDSERRAQAKQSRSRIADHASAEHHHEDREEVLAGRGGGLRDLWMTFNQRTARKVNALDLDLENYIAGDCASSRWSRTSGTEHRERQIENTCSYNVGPVLLHRDCDAFEQG</sequence>